<dbReference type="GO" id="GO:0043139">
    <property type="term" value="F:5'-3' DNA helicase activity"/>
    <property type="evidence" value="ECO:0007669"/>
    <property type="project" value="TreeGrafter"/>
</dbReference>
<feature type="coiled-coil region" evidence="6">
    <location>
        <begin position="368"/>
        <end position="395"/>
    </location>
</feature>
<evidence type="ECO:0000256" key="3">
    <source>
        <dbReference type="ARBA" id="ARBA00022801"/>
    </source>
</evidence>
<keyword evidence="4 9" id="KW-0347">Helicase</keyword>
<dbReference type="SUPFAM" id="SSF52540">
    <property type="entry name" value="P-loop containing nucleoside triphosphate hydrolases"/>
    <property type="match status" value="1"/>
</dbReference>
<dbReference type="PANTHER" id="PTHR43788">
    <property type="entry name" value="DNA2/NAM7 HELICASE FAMILY MEMBER"/>
    <property type="match status" value="1"/>
</dbReference>
<dbReference type="AlphaFoldDB" id="A0A3B0WPJ2"/>
<dbReference type="CDD" id="cd18808">
    <property type="entry name" value="SF1_C_Upf1"/>
    <property type="match status" value="1"/>
</dbReference>
<dbReference type="InterPro" id="IPR041679">
    <property type="entry name" value="DNA2/NAM7-like_C"/>
</dbReference>
<dbReference type="InterPro" id="IPR047187">
    <property type="entry name" value="SF1_C_Upf1"/>
</dbReference>
<evidence type="ECO:0000256" key="2">
    <source>
        <dbReference type="ARBA" id="ARBA00022741"/>
    </source>
</evidence>
<keyword evidence="3" id="KW-0378">Hydrolase</keyword>
<evidence type="ECO:0000256" key="4">
    <source>
        <dbReference type="ARBA" id="ARBA00022806"/>
    </source>
</evidence>
<dbReference type="InterPro" id="IPR027417">
    <property type="entry name" value="P-loop_NTPase"/>
</dbReference>
<dbReference type="GO" id="GO:0016787">
    <property type="term" value="F:hydrolase activity"/>
    <property type="evidence" value="ECO:0007669"/>
    <property type="project" value="UniProtKB-KW"/>
</dbReference>
<evidence type="ECO:0000256" key="5">
    <source>
        <dbReference type="ARBA" id="ARBA00022840"/>
    </source>
</evidence>
<feature type="domain" description="DNA2/NAM7 helicase-like C-terminal" evidence="8">
    <location>
        <begin position="603"/>
        <end position="779"/>
    </location>
</feature>
<name>A0A3B0WPJ2_9ZZZZ</name>
<dbReference type="PANTHER" id="PTHR43788:SF8">
    <property type="entry name" value="DNA-BINDING PROTEIN SMUBP-2"/>
    <property type="match status" value="1"/>
</dbReference>
<dbReference type="GO" id="GO:0005524">
    <property type="term" value="F:ATP binding"/>
    <property type="evidence" value="ECO:0007669"/>
    <property type="project" value="UniProtKB-KW"/>
</dbReference>
<comment type="similarity">
    <text evidence="1">Belongs to the DNA2/NAM7 helicase family.</text>
</comment>
<organism evidence="9">
    <name type="scientific">hydrothermal vent metagenome</name>
    <dbReference type="NCBI Taxonomy" id="652676"/>
    <lineage>
        <taxon>unclassified sequences</taxon>
        <taxon>metagenomes</taxon>
        <taxon>ecological metagenomes</taxon>
    </lineage>
</organism>
<keyword evidence="2" id="KW-0547">Nucleotide-binding</keyword>
<dbReference type="EMBL" id="UOFG01000004">
    <property type="protein sequence ID" value="VAW57895.1"/>
    <property type="molecule type" value="Genomic_DNA"/>
</dbReference>
<sequence>MQRISNVIRFYRKCYRSDNRDLSIWNVFKADDAYWPDATLEELATGDFPRIPLAREPGEVLLKKCELKVRESNLVYAVAFIAGKLTGLSGFSTERDICSPLIYYDAKIEYQDENYYIKIDVDNPHINYSLVSAISSSEDEDSAQDDFPEVSGGLDNVVVGNIVSWLNKSSTVDNTLELVRFPKLLNKEAARTLTGSLTKKNNELVALPAATLLLVDRPKGSRGVLHELKTLESCKHYSAPLMALFSTGYTDGGSSKVADKETGDTIIPGLLSMAQIKALDIAGNNVLGLVSGPPGTGKSYTIAAIALDRILQGEHVLIVSETDQALDVINTKLADDFNVGKAALRTGKKEFLRELKKTLDDWLKTGVVYIAQDEIEKLKKSLQILQKKIQKTEKKFISRANQSIAWGHSLAGSTLLDRIKRFYIKWRIEVSEPHWEKINELESLLEERDKKAALYLKKWLNSSIRNLLKHNREELSKFNMAIRARSSKKQLELHEEIDYRTLLGAFPVWLASLDMIHYSLPLKKHLFDLLIIDEATQCDIASVIPALQRARRVLIVGDSKQLKHVSFISYENEKKMYLESGMDEQNYEKYSYKRNSILDLVSNVIKSQDSVVMLDEHYRSKPDLISFSNDKFYNSRLKIMQHRPDEFMTGNIIIKNSAGTRNKQGVNRDEATAVIEMLTELILNYTDYAVKPSIGVLSPYRDQAVYLQKLLLKHVSLSDIEAHAIRVATPYGFQGDEKDYMLISMSVDNDSRRAAAYLNRADMFNVAVTRSRQKIYLFSSIDHSKLPVNNLFRQYMESISSKKAVFNADEAKFDSFQHEVCNVLESNGITTRRSYPVAGRNVDILCRYKTSTLAIDLTGFPGECSEFLELETYYLFSRAGLDIFPLSYGQWIINNELCVSEIKNTLSVL</sequence>
<reference evidence="9" key="1">
    <citation type="submission" date="2018-06" db="EMBL/GenBank/DDBJ databases">
        <authorList>
            <person name="Zhirakovskaya E."/>
        </authorList>
    </citation>
    <scope>NUCLEOTIDE SEQUENCE</scope>
</reference>
<keyword evidence="6" id="KW-0175">Coiled coil</keyword>
<dbReference type="Gene3D" id="3.40.50.300">
    <property type="entry name" value="P-loop containing nucleotide triphosphate hydrolases"/>
    <property type="match status" value="2"/>
</dbReference>
<evidence type="ECO:0000256" key="1">
    <source>
        <dbReference type="ARBA" id="ARBA00007913"/>
    </source>
</evidence>
<proteinExistence type="inferred from homology"/>
<dbReference type="Pfam" id="PF13087">
    <property type="entry name" value="AAA_12"/>
    <property type="match status" value="1"/>
</dbReference>
<protein>
    <submittedName>
        <fullName evidence="9">DNA helicase</fullName>
    </submittedName>
</protein>
<gene>
    <name evidence="9" type="ORF">MNBD_GAMMA11-2009</name>
</gene>
<dbReference type="InterPro" id="IPR041677">
    <property type="entry name" value="DNA2/NAM7_AAA_11"/>
</dbReference>
<evidence type="ECO:0000313" key="9">
    <source>
        <dbReference type="EMBL" id="VAW57895.1"/>
    </source>
</evidence>
<dbReference type="InterPro" id="IPR050534">
    <property type="entry name" value="Coronavir_polyprotein_1ab"/>
</dbReference>
<keyword evidence="5" id="KW-0067">ATP-binding</keyword>
<evidence type="ECO:0000256" key="6">
    <source>
        <dbReference type="SAM" id="Coils"/>
    </source>
</evidence>
<evidence type="ECO:0000259" key="8">
    <source>
        <dbReference type="Pfam" id="PF13087"/>
    </source>
</evidence>
<evidence type="ECO:0000259" key="7">
    <source>
        <dbReference type="Pfam" id="PF13086"/>
    </source>
</evidence>
<feature type="domain" description="DNA2/NAM7 helicase helicase" evidence="7">
    <location>
        <begin position="277"/>
        <end position="563"/>
    </location>
</feature>
<dbReference type="Pfam" id="PF13086">
    <property type="entry name" value="AAA_11"/>
    <property type="match status" value="1"/>
</dbReference>
<accession>A0A3B0WPJ2</accession>